<dbReference type="STRING" id="546871.SAMN04488543_3398"/>
<dbReference type="RefSeq" id="WP_091414305.1">
    <property type="nucleotide sequence ID" value="NZ_LT629749.1"/>
</dbReference>
<protein>
    <submittedName>
        <fullName evidence="2">Uncharacterized protein</fullName>
    </submittedName>
</protein>
<feature type="compositionally biased region" description="Low complexity" evidence="1">
    <location>
        <begin position="1"/>
        <end position="31"/>
    </location>
</feature>
<feature type="compositionally biased region" description="Low complexity" evidence="1">
    <location>
        <begin position="47"/>
        <end position="63"/>
    </location>
</feature>
<evidence type="ECO:0000313" key="3">
    <source>
        <dbReference type="Proteomes" id="UP000199092"/>
    </source>
</evidence>
<gene>
    <name evidence="2" type="ORF">SAMN04488543_3398</name>
</gene>
<name>A0A1H1YQN1_9ACTN</name>
<evidence type="ECO:0000256" key="1">
    <source>
        <dbReference type="SAM" id="MobiDB-lite"/>
    </source>
</evidence>
<sequence>MTRTDPAAAPERAVPEAADPAAPAVGGPLLPDADEGDAHRPGDSVGVPAPVAAPRPARPRTTA</sequence>
<accession>A0A1H1YQN1</accession>
<evidence type="ECO:0000313" key="2">
    <source>
        <dbReference type="EMBL" id="SDT23589.1"/>
    </source>
</evidence>
<feature type="region of interest" description="Disordered" evidence="1">
    <location>
        <begin position="1"/>
        <end position="63"/>
    </location>
</feature>
<reference evidence="2 3" key="1">
    <citation type="submission" date="2016-10" db="EMBL/GenBank/DDBJ databases">
        <authorList>
            <person name="de Groot N.N."/>
        </authorList>
    </citation>
    <scope>NUCLEOTIDE SEQUENCE [LARGE SCALE GENOMIC DNA]</scope>
    <source>
        <strain evidence="2 3">DSM 21741</strain>
    </source>
</reference>
<proteinExistence type="predicted"/>
<dbReference type="Proteomes" id="UP000199092">
    <property type="component" value="Chromosome I"/>
</dbReference>
<keyword evidence="3" id="KW-1185">Reference proteome</keyword>
<dbReference type="AlphaFoldDB" id="A0A1H1YQN1"/>
<dbReference type="EMBL" id="LT629749">
    <property type="protein sequence ID" value="SDT23589.1"/>
    <property type="molecule type" value="Genomic_DNA"/>
</dbReference>
<organism evidence="2 3">
    <name type="scientific">Friedmanniella luteola</name>
    <dbReference type="NCBI Taxonomy" id="546871"/>
    <lineage>
        <taxon>Bacteria</taxon>
        <taxon>Bacillati</taxon>
        <taxon>Actinomycetota</taxon>
        <taxon>Actinomycetes</taxon>
        <taxon>Propionibacteriales</taxon>
        <taxon>Nocardioidaceae</taxon>
        <taxon>Friedmanniella</taxon>
    </lineage>
</organism>